<keyword evidence="2" id="KW-0378">Hydrolase</keyword>
<accession>A0A2G6KET4</accession>
<dbReference type="PANTHER" id="PTHR38764">
    <property type="entry name" value="ACYL CARRIER PROTEIN PHOSPHODIESTERASE"/>
    <property type="match status" value="1"/>
</dbReference>
<evidence type="ECO:0000313" key="4">
    <source>
        <dbReference type="EMBL" id="PIE34171.1"/>
    </source>
</evidence>
<dbReference type="PANTHER" id="PTHR38764:SF1">
    <property type="entry name" value="ACYL CARRIER PROTEIN PHOSPHODIESTERASE"/>
    <property type="match status" value="1"/>
</dbReference>
<evidence type="ECO:0000313" key="5">
    <source>
        <dbReference type="Proteomes" id="UP000230821"/>
    </source>
</evidence>
<reference evidence="4 5" key="1">
    <citation type="submission" date="2017-10" db="EMBL/GenBank/DDBJ databases">
        <title>Novel microbial diversity and functional potential in the marine mammal oral microbiome.</title>
        <authorList>
            <person name="Dudek N.K."/>
            <person name="Sun C.L."/>
            <person name="Burstein D."/>
            <person name="Kantor R.S."/>
            <person name="Aliaga Goltsman D.S."/>
            <person name="Bik E.M."/>
            <person name="Thomas B.C."/>
            <person name="Banfield J.F."/>
            <person name="Relman D.A."/>
        </authorList>
    </citation>
    <scope>NUCLEOTIDE SEQUENCE [LARGE SCALE GENOMIC DNA]</scope>
    <source>
        <strain evidence="4">DOLJORAL78_47_16</strain>
    </source>
</reference>
<dbReference type="PIRSF" id="PIRSF011489">
    <property type="entry name" value="DUF479"/>
    <property type="match status" value="1"/>
</dbReference>
<dbReference type="GO" id="GO:0006633">
    <property type="term" value="P:fatty acid biosynthetic process"/>
    <property type="evidence" value="ECO:0007669"/>
    <property type="project" value="InterPro"/>
</dbReference>
<comment type="caution">
    <text evidence="4">The sequence shown here is derived from an EMBL/GenBank/DDBJ whole genome shotgun (WGS) entry which is preliminary data.</text>
</comment>
<proteinExistence type="predicted"/>
<dbReference type="EMBL" id="PDSK01000091">
    <property type="protein sequence ID" value="PIE34171.1"/>
    <property type="molecule type" value="Genomic_DNA"/>
</dbReference>
<dbReference type="Proteomes" id="UP000230821">
    <property type="component" value="Unassembled WGS sequence"/>
</dbReference>
<evidence type="ECO:0000256" key="3">
    <source>
        <dbReference type="ARBA" id="ARBA00023098"/>
    </source>
</evidence>
<gene>
    <name evidence="4" type="ORF">CSA56_08515</name>
</gene>
<dbReference type="GO" id="GO:0008770">
    <property type="term" value="F:[acyl-carrier-protein] phosphodiesterase activity"/>
    <property type="evidence" value="ECO:0007669"/>
    <property type="project" value="InterPro"/>
</dbReference>
<dbReference type="Pfam" id="PF04336">
    <property type="entry name" value="ACP_PD"/>
    <property type="match status" value="1"/>
</dbReference>
<dbReference type="AlphaFoldDB" id="A0A2G6KET4"/>
<evidence type="ECO:0000256" key="2">
    <source>
        <dbReference type="ARBA" id="ARBA00022801"/>
    </source>
</evidence>
<keyword evidence="3" id="KW-0443">Lipid metabolism</keyword>
<name>A0A2G6KET4_9BACT</name>
<protein>
    <submittedName>
        <fullName evidence="4">ACP phosphodiesterase</fullName>
    </submittedName>
</protein>
<organism evidence="4 5">
    <name type="scientific">candidate division KSB3 bacterium</name>
    <dbReference type="NCBI Taxonomy" id="2044937"/>
    <lineage>
        <taxon>Bacteria</taxon>
        <taxon>candidate division KSB3</taxon>
    </lineage>
</organism>
<sequence>MNYVAHLFLAEPSDEHRIGSILADFTAGRIENLSVRYSPDIARGIQQHRDIDRFTDTHEHVLNSIACLKPDYGLFSGIVVDVCFDHFLIKHWDEFSEESLPDFLESIYRSLSRDDWDFPPRYRRVIGHMVREKWLISYRHIDNVGYALSRIGQRFSRKTPLDDAIHGIKACYQVLEKDFLLFFPELIEFATMNGSSPKNV</sequence>
<evidence type="ECO:0000256" key="1">
    <source>
        <dbReference type="ARBA" id="ARBA00022516"/>
    </source>
</evidence>
<dbReference type="InterPro" id="IPR007431">
    <property type="entry name" value="ACP_PD"/>
</dbReference>
<keyword evidence="1" id="KW-0444">Lipid biosynthesis</keyword>